<organism evidence="1 2">
    <name type="scientific">Steinernema glaseri</name>
    <dbReference type="NCBI Taxonomy" id="37863"/>
    <lineage>
        <taxon>Eukaryota</taxon>
        <taxon>Metazoa</taxon>
        <taxon>Ecdysozoa</taxon>
        <taxon>Nematoda</taxon>
        <taxon>Chromadorea</taxon>
        <taxon>Rhabditida</taxon>
        <taxon>Tylenchina</taxon>
        <taxon>Panagrolaimomorpha</taxon>
        <taxon>Strongyloidoidea</taxon>
        <taxon>Steinernematidae</taxon>
        <taxon>Steinernema</taxon>
    </lineage>
</organism>
<keyword evidence="1" id="KW-1185">Reference proteome</keyword>
<dbReference type="Proteomes" id="UP000095287">
    <property type="component" value="Unplaced"/>
</dbReference>
<name>A0A1I7ZG22_9BILA</name>
<evidence type="ECO:0000313" key="2">
    <source>
        <dbReference type="WBParaSite" id="L893_g26084.t1"/>
    </source>
</evidence>
<dbReference type="WBParaSite" id="L893_g26084.t1">
    <property type="protein sequence ID" value="L893_g26084.t1"/>
    <property type="gene ID" value="L893_g26084"/>
</dbReference>
<protein>
    <submittedName>
        <fullName evidence="2">DUF1330 domain-containing protein</fullName>
    </submittedName>
</protein>
<sequence length="91" mass="10200">MHTYIAIIQLTFLGEVERPKLTQCEFDMRRNAKKLRRLGHVPRRSDQRCFLLVIAAKPSDSAAISGDHAADPLRGICPFAESPGRLRLLGT</sequence>
<evidence type="ECO:0000313" key="1">
    <source>
        <dbReference type="Proteomes" id="UP000095287"/>
    </source>
</evidence>
<dbReference type="AlphaFoldDB" id="A0A1I7ZG22"/>
<reference evidence="2" key="1">
    <citation type="submission" date="2016-11" db="UniProtKB">
        <authorList>
            <consortium name="WormBaseParasite"/>
        </authorList>
    </citation>
    <scope>IDENTIFICATION</scope>
</reference>
<proteinExistence type="predicted"/>
<accession>A0A1I7ZG22</accession>